<dbReference type="SMART" id="SM00342">
    <property type="entry name" value="HTH_ARAC"/>
    <property type="match status" value="1"/>
</dbReference>
<evidence type="ECO:0000256" key="1">
    <source>
        <dbReference type="ARBA" id="ARBA00023015"/>
    </source>
</evidence>
<feature type="transmembrane region" description="Helical" evidence="4">
    <location>
        <begin position="12"/>
        <end position="39"/>
    </location>
</feature>
<evidence type="ECO:0000313" key="7">
    <source>
        <dbReference type="Proteomes" id="UP000673394"/>
    </source>
</evidence>
<dbReference type="RefSeq" id="WP_210656461.1">
    <property type="nucleotide sequence ID" value="NZ_JAGKSP010000002.1"/>
</dbReference>
<evidence type="ECO:0000256" key="2">
    <source>
        <dbReference type="ARBA" id="ARBA00023125"/>
    </source>
</evidence>
<dbReference type="PANTHER" id="PTHR43280">
    <property type="entry name" value="ARAC-FAMILY TRANSCRIPTIONAL REGULATOR"/>
    <property type="match status" value="1"/>
</dbReference>
<dbReference type="Proteomes" id="UP000673394">
    <property type="component" value="Unassembled WGS sequence"/>
</dbReference>
<sequence>MKGFGIYKSKKYLQRVLISIMLSMVVVLMALAVANTYVLEDSVRRNQEQSNLKVLSQIQYNLTYMNEIITHLSNYVNKDNQLATLLFDMKLPKMDFIRGYQRMSSIMESASFLHSIAIYNHTQNEIYGTTSAFLLDGGKTKSSIRDWLFNPSKPHPTSRLIPVSLEKADGGIDAFAFLVTNSLKPFSRAESAIILYIKSDWVFESLKRMDAVSNDKEGNEIYIADQDGHLFSSDDAVTDQDKAKRDQIKQLVQRDKAMNQQQSGFVVGKIDGSKQLVSYMDDGVRNWTIIYVQSYDLMMKDVRSTRTKSFAITGIFLVLSIGLSIWLSYKLYTPIERMLRRIRLQAPRGGSNATPFDGDELHLMSDNYMQLSHKLQEISSEQIVSKYYLRKLLTDSSLFTHHDMLEVIEKHGLGISVKDELLVCVLRIDEFQAFDRNTTGAAKKLYSFAIVNIAHEIMAKQHLCEVVEVRGDHVVLIVSNQSAGAGEGDHADRASEPAATLAEQVVPIIKDIQQTILHFYGISLSCGVSDSIPQFPYISSAYNQALQVCNYKIIYGHMAVITPDQIKENLFNKQSAIPDVIERKLSEALKKGQMSEAGSELEKAFTMLATFGYDDMLRAVSNLAWVVKNTAAEIANNRVIKFDVDLEYATLITQEKETLEEMYIALLSLCARICEGQRPATMERNDMILETIKELVEQKYADINLSQQSIAATVKLSSAYIGKMFKDSTSMSITEYMNEVRLKHAQQLLETDDYTVIEIMEKCGYSNPSYFFRLFKGKFGSTPKEYRMKKSIS</sequence>
<comment type="caution">
    <text evidence="6">The sequence shown here is derived from an EMBL/GenBank/DDBJ whole genome shotgun (WGS) entry which is preliminary data.</text>
</comment>
<keyword evidence="1" id="KW-0805">Transcription regulation</keyword>
<feature type="domain" description="HTH araC/xylS-type" evidence="5">
    <location>
        <begin position="690"/>
        <end position="789"/>
    </location>
</feature>
<evidence type="ECO:0000259" key="5">
    <source>
        <dbReference type="PROSITE" id="PS01124"/>
    </source>
</evidence>
<evidence type="ECO:0000256" key="4">
    <source>
        <dbReference type="SAM" id="Phobius"/>
    </source>
</evidence>
<protein>
    <submittedName>
        <fullName evidence="6">AraC family transcriptional regulator</fullName>
    </submittedName>
</protein>
<feature type="transmembrane region" description="Helical" evidence="4">
    <location>
        <begin position="310"/>
        <end position="332"/>
    </location>
</feature>
<keyword evidence="3" id="KW-0804">Transcription</keyword>
<reference evidence="6 7" key="1">
    <citation type="submission" date="2021-04" db="EMBL/GenBank/DDBJ databases">
        <title>Paenibacillus sp. DLE-14 whole genome sequence.</title>
        <authorList>
            <person name="Ham Y.J."/>
        </authorList>
    </citation>
    <scope>NUCLEOTIDE SEQUENCE [LARGE SCALE GENOMIC DNA]</scope>
    <source>
        <strain evidence="6 7">DLE-14</strain>
    </source>
</reference>
<keyword evidence="4" id="KW-0472">Membrane</keyword>
<dbReference type="PROSITE" id="PS01124">
    <property type="entry name" value="HTH_ARAC_FAMILY_2"/>
    <property type="match status" value="1"/>
</dbReference>
<name>A0ABS5C8P3_9BACL</name>
<keyword evidence="2" id="KW-0238">DNA-binding</keyword>
<dbReference type="PRINTS" id="PR00032">
    <property type="entry name" value="HTHARAC"/>
</dbReference>
<keyword evidence="4" id="KW-0812">Transmembrane</keyword>
<dbReference type="EMBL" id="JAGKSP010000002">
    <property type="protein sequence ID" value="MBP3962335.1"/>
    <property type="molecule type" value="Genomic_DNA"/>
</dbReference>
<organism evidence="6 7">
    <name type="scientific">Paenibacillus lignilyticus</name>
    <dbReference type="NCBI Taxonomy" id="1172615"/>
    <lineage>
        <taxon>Bacteria</taxon>
        <taxon>Bacillati</taxon>
        <taxon>Bacillota</taxon>
        <taxon>Bacilli</taxon>
        <taxon>Bacillales</taxon>
        <taxon>Paenibacillaceae</taxon>
        <taxon>Paenibacillus</taxon>
    </lineage>
</organism>
<proteinExistence type="predicted"/>
<dbReference type="Pfam" id="PF12833">
    <property type="entry name" value="HTH_18"/>
    <property type="match status" value="1"/>
</dbReference>
<keyword evidence="7" id="KW-1185">Reference proteome</keyword>
<dbReference type="Gene3D" id="1.10.10.60">
    <property type="entry name" value="Homeodomain-like"/>
    <property type="match status" value="2"/>
</dbReference>
<dbReference type="InterPro" id="IPR009057">
    <property type="entry name" value="Homeodomain-like_sf"/>
</dbReference>
<dbReference type="PANTHER" id="PTHR43280:SF2">
    <property type="entry name" value="HTH-TYPE TRANSCRIPTIONAL REGULATOR EXSA"/>
    <property type="match status" value="1"/>
</dbReference>
<dbReference type="SUPFAM" id="SSF46689">
    <property type="entry name" value="Homeodomain-like"/>
    <property type="match status" value="1"/>
</dbReference>
<gene>
    <name evidence="6" type="ORF">I8J30_06380</name>
</gene>
<keyword evidence="4" id="KW-1133">Transmembrane helix</keyword>
<dbReference type="InterPro" id="IPR018060">
    <property type="entry name" value="HTH_AraC"/>
</dbReference>
<evidence type="ECO:0000256" key="3">
    <source>
        <dbReference type="ARBA" id="ARBA00023163"/>
    </source>
</evidence>
<evidence type="ECO:0000313" key="6">
    <source>
        <dbReference type="EMBL" id="MBP3962335.1"/>
    </source>
</evidence>
<dbReference type="InterPro" id="IPR020449">
    <property type="entry name" value="Tscrpt_reg_AraC-type_HTH"/>
</dbReference>
<accession>A0ABS5C8P3</accession>